<feature type="region of interest" description="Disordered" evidence="1">
    <location>
        <begin position="1"/>
        <end position="20"/>
    </location>
</feature>
<dbReference type="EMBL" id="FO082275">
    <property type="protein sequence ID" value="CCO16307.1"/>
    <property type="molecule type" value="Genomic_DNA"/>
</dbReference>
<dbReference type="AlphaFoldDB" id="K8EDY9"/>
<dbReference type="Proteomes" id="UP000198341">
    <property type="component" value="Chromosome 4"/>
</dbReference>
<proteinExistence type="predicted"/>
<dbReference type="KEGG" id="bpg:Bathy04g03910"/>
<evidence type="ECO:0000256" key="1">
    <source>
        <dbReference type="SAM" id="MobiDB-lite"/>
    </source>
</evidence>
<feature type="compositionally biased region" description="Polar residues" evidence="1">
    <location>
        <begin position="1"/>
        <end position="13"/>
    </location>
</feature>
<organism evidence="3 4">
    <name type="scientific">Bathycoccus prasinos</name>
    <dbReference type="NCBI Taxonomy" id="41875"/>
    <lineage>
        <taxon>Eukaryota</taxon>
        <taxon>Viridiplantae</taxon>
        <taxon>Chlorophyta</taxon>
        <taxon>Mamiellophyceae</taxon>
        <taxon>Mamiellales</taxon>
        <taxon>Bathycoccaceae</taxon>
        <taxon>Bathycoccus</taxon>
    </lineage>
</organism>
<gene>
    <name evidence="3" type="ORF">Bathy04g03910</name>
</gene>
<dbReference type="InterPro" id="IPR053021">
    <property type="entry name" value="Chloroplast_ADK"/>
</dbReference>
<sequence length="352" mass="39866">MSTKPTFAKTTPNGARRAGVANDGQKLARLCARSSSFSSSQSKCRGKRCTSGTCCTKASSSSKDEASSTNVRYEGIALPTLLNNIPHTREIRRFFYDDATESVLRAIKDDRNVRMKVFTEFPEMNVEGDVFRAGTLLEMVRTMATELARMERKDGSGGKQRVKLCVQGSMGTGVFQGLPLALSGISRLIDLMDWEEDVAERISNGAIGKDHAKDDEDVFILICPQNIVGYSILPYMEEMMEVAGNRPMILLNPKLGDIQSAGNVMSIRGRQGRMEFANSWEEIYHFRLLYRKPFFFPIYGALRKSYSSAEEDDTWELYKRFGKMDDEYYQLMEVYKKEPNPDQMTKVIWGKR</sequence>
<dbReference type="GeneID" id="19016417"/>
<dbReference type="eggNOG" id="KOG3078">
    <property type="taxonomic scope" value="Eukaryota"/>
</dbReference>
<protein>
    <recommendedName>
        <fullName evidence="2">DUF1995 domain-containing protein</fullName>
    </recommendedName>
</protein>
<name>K8EDY9_9CHLO</name>
<reference evidence="3 4" key="1">
    <citation type="submission" date="2011-10" db="EMBL/GenBank/DDBJ databases">
        <authorList>
            <person name="Genoscope - CEA"/>
        </authorList>
    </citation>
    <scope>NUCLEOTIDE SEQUENCE [LARGE SCALE GENOMIC DNA]</scope>
    <source>
        <strain evidence="3 4">RCC 1105</strain>
    </source>
</reference>
<evidence type="ECO:0000259" key="2">
    <source>
        <dbReference type="Pfam" id="PF09353"/>
    </source>
</evidence>
<feature type="domain" description="DUF1995" evidence="2">
    <location>
        <begin position="95"/>
        <end position="344"/>
    </location>
</feature>
<dbReference type="Pfam" id="PF09353">
    <property type="entry name" value="DUF1995"/>
    <property type="match status" value="1"/>
</dbReference>
<dbReference type="InterPro" id="IPR018962">
    <property type="entry name" value="DUF1995"/>
</dbReference>
<dbReference type="OrthoDB" id="439792at2759"/>
<accession>K8EDY9</accession>
<dbReference type="PANTHER" id="PTHR35509">
    <property type="entry name" value="DOMAIN PROTEIN, PUTATIVE (DUF1995)-RELATED"/>
    <property type="match status" value="1"/>
</dbReference>
<dbReference type="STRING" id="41875.K8EDY9"/>
<evidence type="ECO:0000313" key="4">
    <source>
        <dbReference type="Proteomes" id="UP000198341"/>
    </source>
</evidence>
<keyword evidence="4" id="KW-1185">Reference proteome</keyword>
<dbReference type="PANTHER" id="PTHR35509:SF6">
    <property type="entry name" value="ADENYLATE KINASE"/>
    <property type="match status" value="1"/>
</dbReference>
<dbReference type="RefSeq" id="XP_007513782.1">
    <property type="nucleotide sequence ID" value="XM_007513720.1"/>
</dbReference>
<evidence type="ECO:0000313" key="3">
    <source>
        <dbReference type="EMBL" id="CCO16307.1"/>
    </source>
</evidence>